<reference evidence="3" key="1">
    <citation type="submission" date="2022-11" db="UniProtKB">
        <authorList>
            <consortium name="WormBaseParasite"/>
        </authorList>
    </citation>
    <scope>IDENTIFICATION</scope>
</reference>
<keyword evidence="2" id="KW-1185">Reference proteome</keyword>
<organism evidence="2 3">
    <name type="scientific">Romanomermis culicivorax</name>
    <name type="common">Nematode worm</name>
    <dbReference type="NCBI Taxonomy" id="13658"/>
    <lineage>
        <taxon>Eukaryota</taxon>
        <taxon>Metazoa</taxon>
        <taxon>Ecdysozoa</taxon>
        <taxon>Nematoda</taxon>
        <taxon>Enoplea</taxon>
        <taxon>Dorylaimia</taxon>
        <taxon>Mermithida</taxon>
        <taxon>Mermithoidea</taxon>
        <taxon>Mermithidae</taxon>
        <taxon>Romanomermis</taxon>
    </lineage>
</organism>
<proteinExistence type="predicted"/>
<feature type="region of interest" description="Disordered" evidence="1">
    <location>
        <begin position="1"/>
        <end position="31"/>
    </location>
</feature>
<sequence length="138" mass="15220">MLVPLEKTPGKQGIPMPMSTRSRAGSAKRRRNEQLQKCLVMQLTLAYVQISQSSNIYNNGSNGVNNEHCLPAFELTSPNDVQFTVGSFAMTRFGTTKVKNMPTALRIDFYLQSFLGGLAQKVGLPLKLAALIDRSTQQ</sequence>
<evidence type="ECO:0000256" key="1">
    <source>
        <dbReference type="SAM" id="MobiDB-lite"/>
    </source>
</evidence>
<dbReference type="AlphaFoldDB" id="A0A915I8C5"/>
<name>A0A915I8C5_ROMCU</name>
<accession>A0A915I8C5</accession>
<dbReference type="Proteomes" id="UP000887565">
    <property type="component" value="Unplaced"/>
</dbReference>
<dbReference type="WBParaSite" id="nRc.2.0.1.t10410-RA">
    <property type="protein sequence ID" value="nRc.2.0.1.t10410-RA"/>
    <property type="gene ID" value="nRc.2.0.1.g10410"/>
</dbReference>
<evidence type="ECO:0000313" key="3">
    <source>
        <dbReference type="WBParaSite" id="nRc.2.0.1.t10410-RA"/>
    </source>
</evidence>
<evidence type="ECO:0000313" key="2">
    <source>
        <dbReference type="Proteomes" id="UP000887565"/>
    </source>
</evidence>
<protein>
    <submittedName>
        <fullName evidence="3">Uncharacterized protein</fullName>
    </submittedName>
</protein>